<dbReference type="Proteomes" id="UP001139157">
    <property type="component" value="Unassembled WGS sequence"/>
</dbReference>
<evidence type="ECO:0000313" key="2">
    <source>
        <dbReference type="Proteomes" id="UP001139157"/>
    </source>
</evidence>
<evidence type="ECO:0000313" key="1">
    <source>
        <dbReference type="EMBL" id="MCM6776266.1"/>
    </source>
</evidence>
<name>A0A9X2EDV6_9NOCA</name>
<protein>
    <submittedName>
        <fullName evidence="1">Uncharacterized protein</fullName>
    </submittedName>
</protein>
<proteinExistence type="predicted"/>
<keyword evidence="2" id="KW-1185">Reference proteome</keyword>
<accession>A0A9X2EDV6</accession>
<organism evidence="1 2">
    <name type="scientific">Nocardia pulmonis</name>
    <dbReference type="NCBI Taxonomy" id="2951408"/>
    <lineage>
        <taxon>Bacteria</taxon>
        <taxon>Bacillati</taxon>
        <taxon>Actinomycetota</taxon>
        <taxon>Actinomycetes</taxon>
        <taxon>Mycobacteriales</taxon>
        <taxon>Nocardiaceae</taxon>
        <taxon>Nocardia</taxon>
    </lineage>
</organism>
<sequence length="77" mass="8651">MPSPRPVRLTDRHDMYDHGTLVEVVTVDDGMVYATASKLVGAPGWMVEMAGNPYPTPVRTKRDAVRLLRRWVTGRLS</sequence>
<dbReference type="AlphaFoldDB" id="A0A9X2EDV6"/>
<dbReference type="EMBL" id="JAMRXG010000009">
    <property type="protein sequence ID" value="MCM6776266.1"/>
    <property type="molecule type" value="Genomic_DNA"/>
</dbReference>
<gene>
    <name evidence="1" type="ORF">NDR86_22530</name>
</gene>
<dbReference type="RefSeq" id="WP_251914565.1">
    <property type="nucleotide sequence ID" value="NZ_JAMRXG010000009.1"/>
</dbReference>
<comment type="caution">
    <text evidence="1">The sequence shown here is derived from an EMBL/GenBank/DDBJ whole genome shotgun (WGS) entry which is preliminary data.</text>
</comment>
<reference evidence="1" key="1">
    <citation type="submission" date="2022-06" db="EMBL/GenBank/DDBJ databases">
        <title>Novel species in genus nocardia.</title>
        <authorList>
            <person name="Li F."/>
        </authorList>
    </citation>
    <scope>NUCLEOTIDE SEQUENCE</scope>
    <source>
        <strain evidence="1">CDC141</strain>
    </source>
</reference>